<feature type="compositionally biased region" description="Basic residues" evidence="1">
    <location>
        <begin position="396"/>
        <end position="413"/>
    </location>
</feature>
<feature type="domain" description="CID" evidence="2">
    <location>
        <begin position="25"/>
        <end position="194"/>
    </location>
</feature>
<feature type="region of interest" description="Disordered" evidence="1">
    <location>
        <begin position="338"/>
        <end position="540"/>
    </location>
</feature>
<dbReference type="InterPro" id="IPR008942">
    <property type="entry name" value="ENTH_VHS"/>
</dbReference>
<dbReference type="EMBL" id="LASV01000752">
    <property type="protein sequence ID" value="KKA16577.1"/>
    <property type="molecule type" value="Genomic_DNA"/>
</dbReference>
<gene>
    <name evidence="3" type="ORF">T310_9844</name>
</gene>
<accession>A0A0F4YEF5</accession>
<sequence>MAAHQLAIAKASFSAGLLRPDPTSVPRDSIATFHSLLDKALSRCSRANIQTCKAWLLENVVSSSNRAGVLGKYLVALSESFKAADEKQSDNARPAVSPSEPSGKRKRLHILYLLNDVFHHTKYHSEGGANTFVTFSSALQPHIVELLGYAASYDLTKHPKHHRRLEQLLDVWAENGYYSEEYTNKLREAVKNSASVDAIKAAVGIEDGAGESQQKGLQRDTPFIMPPTHGDPSTPYYDLPAGNFIPHIIPDSSTPIRPEAVKPLQFVAGPADEKLVAAVKKFLKEADRIYGSNDIEHDENTVVDIDELGQTVIRDEKTGEIIGGDTYYGWSRQFCQQMKKRRGKGSNRSRSRSRSSDNGFDRRRRYSDTPSSKEGGRRGRRSRSRSYTRERDRGRRYSSSRSRSRSRSGRRSRSPSGQRSRSRSYSPRPASPPRSFSPRHQPPPPQSAPPQFSFNQSRQFQPPTTGMSAPPPPPPPNYNGPWPPPPPPPMPGFAPPFPVPPGQYPQPPAPGQYPQPPPWGGPGGPPGGPPYPPGGRGRWQ</sequence>
<dbReference type="Proteomes" id="UP000053958">
    <property type="component" value="Unassembled WGS sequence"/>
</dbReference>
<dbReference type="OrthoDB" id="21470at2759"/>
<evidence type="ECO:0000313" key="3">
    <source>
        <dbReference type="EMBL" id="KKA16577.1"/>
    </source>
</evidence>
<dbReference type="Gene3D" id="1.25.40.90">
    <property type="match status" value="1"/>
</dbReference>
<dbReference type="Pfam" id="PF04818">
    <property type="entry name" value="CID"/>
    <property type="match status" value="1"/>
</dbReference>
<dbReference type="RefSeq" id="XP_013323189.1">
    <property type="nucleotide sequence ID" value="XM_013467735.1"/>
</dbReference>
<organism evidence="3 4">
    <name type="scientific">Rasamsonia emersonii (strain ATCC 16479 / CBS 393.64 / IMI 116815)</name>
    <dbReference type="NCBI Taxonomy" id="1408163"/>
    <lineage>
        <taxon>Eukaryota</taxon>
        <taxon>Fungi</taxon>
        <taxon>Dikarya</taxon>
        <taxon>Ascomycota</taxon>
        <taxon>Pezizomycotina</taxon>
        <taxon>Eurotiomycetes</taxon>
        <taxon>Eurotiomycetidae</taxon>
        <taxon>Eurotiales</taxon>
        <taxon>Trichocomaceae</taxon>
        <taxon>Rasamsonia</taxon>
    </lineage>
</organism>
<feature type="compositionally biased region" description="Basic residues" evidence="1">
    <location>
        <begin position="338"/>
        <end position="353"/>
    </location>
</feature>
<dbReference type="GeneID" id="25321766"/>
<feature type="compositionally biased region" description="Polar residues" evidence="1">
    <location>
        <begin position="458"/>
        <end position="467"/>
    </location>
</feature>
<proteinExistence type="predicted"/>
<dbReference type="PRINTS" id="PR01217">
    <property type="entry name" value="PRICHEXTENSN"/>
</dbReference>
<dbReference type="SMART" id="SM00582">
    <property type="entry name" value="RPR"/>
    <property type="match status" value="1"/>
</dbReference>
<dbReference type="GO" id="GO:0048471">
    <property type="term" value="C:perinuclear region of cytoplasm"/>
    <property type="evidence" value="ECO:0007669"/>
    <property type="project" value="TreeGrafter"/>
</dbReference>
<dbReference type="STRING" id="1408163.A0A0F4YEF5"/>
<dbReference type="PANTHER" id="PTHR12323">
    <property type="entry name" value="SR-RELATED CTD ASSOCIATED FACTOR 6"/>
    <property type="match status" value="1"/>
</dbReference>
<reference evidence="3 4" key="1">
    <citation type="submission" date="2015-04" db="EMBL/GenBank/DDBJ databases">
        <authorList>
            <person name="Heijne W.H."/>
            <person name="Fedorova N.D."/>
            <person name="Nierman W.C."/>
            <person name="Vollebregt A.W."/>
            <person name="Zhao Z."/>
            <person name="Wu L."/>
            <person name="Kumar M."/>
            <person name="Stam H."/>
            <person name="van den Berg M.A."/>
            <person name="Pel H.J."/>
        </authorList>
    </citation>
    <scope>NUCLEOTIDE SEQUENCE [LARGE SCALE GENOMIC DNA]</scope>
    <source>
        <strain evidence="3 4">CBS 393.64</strain>
    </source>
</reference>
<comment type="caution">
    <text evidence="3">The sequence shown here is derived from an EMBL/GenBank/DDBJ whole genome shotgun (WGS) entry which is preliminary data.</text>
</comment>
<dbReference type="GO" id="GO:0006874">
    <property type="term" value="P:intracellular calcium ion homeostasis"/>
    <property type="evidence" value="ECO:0007669"/>
    <property type="project" value="TreeGrafter"/>
</dbReference>
<dbReference type="AlphaFoldDB" id="A0A0F4YEF5"/>
<protein>
    <recommendedName>
        <fullName evidence="2">CID domain-containing protein</fullName>
    </recommendedName>
</protein>
<dbReference type="InterPro" id="IPR006569">
    <property type="entry name" value="CID_dom"/>
</dbReference>
<name>A0A0F4YEF5_RASE3</name>
<evidence type="ECO:0000313" key="4">
    <source>
        <dbReference type="Proteomes" id="UP000053958"/>
    </source>
</evidence>
<dbReference type="PROSITE" id="PS51391">
    <property type="entry name" value="CID"/>
    <property type="match status" value="1"/>
</dbReference>
<feature type="compositionally biased region" description="Low complexity" evidence="1">
    <location>
        <begin position="414"/>
        <end position="439"/>
    </location>
</feature>
<keyword evidence="4" id="KW-1185">Reference proteome</keyword>
<evidence type="ECO:0000256" key="1">
    <source>
        <dbReference type="SAM" id="MobiDB-lite"/>
    </source>
</evidence>
<feature type="compositionally biased region" description="Pro residues" evidence="1">
    <location>
        <begin position="469"/>
        <end position="533"/>
    </location>
</feature>
<dbReference type="PANTHER" id="PTHR12323:SF0">
    <property type="entry name" value="CALCIUM HOMEOSTASIS ENDOPLASMIC RETICULUM PROTEIN"/>
    <property type="match status" value="1"/>
</dbReference>
<evidence type="ECO:0000259" key="2">
    <source>
        <dbReference type="PROSITE" id="PS51391"/>
    </source>
</evidence>